<evidence type="ECO:0000256" key="5">
    <source>
        <dbReference type="ARBA" id="ARBA00022927"/>
    </source>
</evidence>
<evidence type="ECO:0000259" key="10">
    <source>
        <dbReference type="Pfam" id="PF04981"/>
    </source>
</evidence>
<evidence type="ECO:0000259" key="12">
    <source>
        <dbReference type="Pfam" id="PF21193"/>
    </source>
</evidence>
<dbReference type="GO" id="GO:0000055">
    <property type="term" value="P:ribosomal large subunit export from nucleus"/>
    <property type="evidence" value="ECO:0007669"/>
    <property type="project" value="TreeGrafter"/>
</dbReference>
<dbReference type="Pfam" id="PF04981">
    <property type="entry name" value="NMD3"/>
    <property type="match status" value="1"/>
</dbReference>
<keyword evidence="9" id="KW-0732">Signal</keyword>
<feature type="compositionally biased region" description="Acidic residues" evidence="8">
    <location>
        <begin position="478"/>
        <end position="494"/>
    </location>
</feature>
<comment type="subcellular location">
    <subcellularLocation>
        <location evidence="7">Cytoplasm</location>
    </subcellularLocation>
    <subcellularLocation>
        <location evidence="7">Nucleus</location>
    </subcellularLocation>
</comment>
<dbReference type="OrthoDB" id="203821at2759"/>
<evidence type="ECO:0000313" key="14">
    <source>
        <dbReference type="Proteomes" id="UP000654370"/>
    </source>
</evidence>
<proteinExistence type="inferred from homology"/>
<dbReference type="EMBL" id="JAEPQZ010000016">
    <property type="protein sequence ID" value="KAG2172692.1"/>
    <property type="molecule type" value="Genomic_DNA"/>
</dbReference>
<feature type="chain" id="PRO_5034247756" description="60S ribosomal export protein NMD3" evidence="9">
    <location>
        <begin position="27"/>
        <end position="521"/>
    </location>
</feature>
<evidence type="ECO:0000256" key="6">
    <source>
        <dbReference type="ARBA" id="ARBA00023242"/>
    </source>
</evidence>
<evidence type="ECO:0000313" key="13">
    <source>
        <dbReference type="EMBL" id="KAG2172692.1"/>
    </source>
</evidence>
<dbReference type="InterPro" id="IPR048899">
    <property type="entry name" value="NMD_SH3"/>
</dbReference>
<keyword evidence="6 7" id="KW-0539">Nucleus</keyword>
<accession>A0A8H7PEX9</accession>
<evidence type="ECO:0000256" key="7">
    <source>
        <dbReference type="RuleBase" id="RU364108"/>
    </source>
</evidence>
<feature type="signal peptide" evidence="9">
    <location>
        <begin position="1"/>
        <end position="26"/>
    </location>
</feature>
<comment type="similarity">
    <text evidence="1 7">Belongs to the NMD3 family.</text>
</comment>
<dbReference type="Pfam" id="PF21193">
    <property type="entry name" value="NMD_SH3"/>
    <property type="match status" value="1"/>
</dbReference>
<protein>
    <recommendedName>
        <fullName evidence="2 7">60S ribosomal export protein NMD3</fullName>
    </recommendedName>
</protein>
<dbReference type="GO" id="GO:0043023">
    <property type="term" value="F:ribosomal large subunit binding"/>
    <property type="evidence" value="ECO:0007669"/>
    <property type="project" value="InterPro"/>
</dbReference>
<evidence type="ECO:0000256" key="1">
    <source>
        <dbReference type="ARBA" id="ARBA00009794"/>
    </source>
</evidence>
<evidence type="ECO:0000256" key="2">
    <source>
        <dbReference type="ARBA" id="ARBA00017035"/>
    </source>
</evidence>
<keyword evidence="14" id="KW-1185">Reference proteome</keyword>
<keyword evidence="3 7" id="KW-0813">Transport</keyword>
<keyword evidence="5 7" id="KW-0653">Protein transport</keyword>
<name>A0A8H7PEX9_MORIS</name>
<dbReference type="Proteomes" id="UP000654370">
    <property type="component" value="Unassembled WGS sequence"/>
</dbReference>
<evidence type="ECO:0000256" key="4">
    <source>
        <dbReference type="ARBA" id="ARBA00022490"/>
    </source>
</evidence>
<evidence type="ECO:0000256" key="9">
    <source>
        <dbReference type="SAM" id="SignalP"/>
    </source>
</evidence>
<feature type="domain" description="60S ribosomal export protein NMD3 SH3" evidence="12">
    <location>
        <begin position="253"/>
        <end position="301"/>
    </location>
</feature>
<feature type="region of interest" description="Disordered" evidence="8">
    <location>
        <begin position="473"/>
        <end position="494"/>
    </location>
</feature>
<dbReference type="InterPro" id="IPR048898">
    <property type="entry name" value="OB_NMD3"/>
</dbReference>
<evidence type="ECO:0000259" key="11">
    <source>
        <dbReference type="Pfam" id="PF21192"/>
    </source>
</evidence>
<keyword evidence="4 7" id="KW-0963">Cytoplasm</keyword>
<comment type="caution">
    <text evidence="13">The sequence shown here is derived from an EMBL/GenBank/DDBJ whole genome shotgun (WGS) entry which is preliminary data.</text>
</comment>
<comment type="function">
    <text evidence="7">Acts as an adapter for the XPO1/CRM1-mediated export of the 60S ribosomal subunit.</text>
</comment>
<dbReference type="PANTHER" id="PTHR12746">
    <property type="entry name" value="NONSENSE-MEDIATED MRNA DECAY PROTEIN 3"/>
    <property type="match status" value="1"/>
</dbReference>
<dbReference type="InterPro" id="IPR007064">
    <property type="entry name" value="Nmd3_N"/>
</dbReference>
<organism evidence="13 14">
    <name type="scientific">Mortierella isabellina</name>
    <name type="common">Filamentous fungus</name>
    <name type="synonym">Umbelopsis isabellina</name>
    <dbReference type="NCBI Taxonomy" id="91625"/>
    <lineage>
        <taxon>Eukaryota</taxon>
        <taxon>Fungi</taxon>
        <taxon>Fungi incertae sedis</taxon>
        <taxon>Mucoromycota</taxon>
        <taxon>Mucoromycotina</taxon>
        <taxon>Umbelopsidomycetes</taxon>
        <taxon>Umbelopsidales</taxon>
        <taxon>Umbelopsidaceae</taxon>
        <taxon>Umbelopsis</taxon>
    </lineage>
</organism>
<dbReference type="GO" id="GO:0005737">
    <property type="term" value="C:cytoplasm"/>
    <property type="evidence" value="ECO:0007669"/>
    <property type="project" value="UniProtKB-SubCell"/>
</dbReference>
<dbReference type="InterPro" id="IPR039768">
    <property type="entry name" value="Nmd3"/>
</dbReference>
<sequence length="521" mass="59765">MDYNPVVTEQLILVITLSLFDCPGCGAPTPPNAANMCVNCIRNEVDITEGIPKQVTLHFCRNCERYLQPPQIWVKAELESRELLALCLKKLKGLGKVRLVDAGFIWTEPHSRRVRVKLTIQKEVFANTILQQIFEVEYVVSYQQCDECTRLAAQNTWKAIVQVRQKVEHKRTFLYLEQLILKHNAFKDTTNIKEVRDGIDFYYGQRGHAVKMLEFLGAVVPIKYKTSEQLISTDIHSGSSNYKFTYSVEISPVCKDDLVCLPRKLAQSLGNISQLVLVSRVGNSIHVLDPNTLKTAEISSSVYWRAPFYSLAASKNMVEYYVLDVEHLGPVKGKNVLADVHVARISDFGRNDTAFIARSHLGALLNPGDTVMGYDLTRSNFNDDNFSLLNQNGLADAVLVRKSYPNRRKKSKPRHWKLQQLGKEEEEMLPRKQDQARIENDLELFMRDIEEDPEMRQTINIFKNEFIQQNKDISMETGDSEIEEEEEEEEDFPEVSLEELLDEMQLQDGGPDEQFEDDMMM</sequence>
<dbReference type="GO" id="GO:0005634">
    <property type="term" value="C:nucleus"/>
    <property type="evidence" value="ECO:0007669"/>
    <property type="project" value="UniProtKB-SubCell"/>
</dbReference>
<evidence type="ECO:0000256" key="3">
    <source>
        <dbReference type="ARBA" id="ARBA00022448"/>
    </source>
</evidence>
<dbReference type="GO" id="GO:0015031">
    <property type="term" value="P:protein transport"/>
    <property type="evidence" value="ECO:0007669"/>
    <property type="project" value="UniProtKB-KW"/>
</dbReference>
<gene>
    <name evidence="13" type="ORF">INT43_000039</name>
</gene>
<dbReference type="AlphaFoldDB" id="A0A8H7PEX9"/>
<feature type="domain" description="Nmd3 N-terminal" evidence="10">
    <location>
        <begin position="22"/>
        <end position="250"/>
    </location>
</feature>
<reference evidence="13" key="1">
    <citation type="submission" date="2020-12" db="EMBL/GenBank/DDBJ databases">
        <title>Metabolic potential, ecology and presence of endohyphal bacteria is reflected in genomic diversity of Mucoromycotina.</title>
        <authorList>
            <person name="Muszewska A."/>
            <person name="Okrasinska A."/>
            <person name="Steczkiewicz K."/>
            <person name="Drgas O."/>
            <person name="Orlowska M."/>
            <person name="Perlinska-Lenart U."/>
            <person name="Aleksandrzak-Piekarczyk T."/>
            <person name="Szatraj K."/>
            <person name="Zielenkiewicz U."/>
            <person name="Pilsyk S."/>
            <person name="Malc E."/>
            <person name="Mieczkowski P."/>
            <person name="Kruszewska J.S."/>
            <person name="Biernat P."/>
            <person name="Pawlowska J."/>
        </authorList>
    </citation>
    <scope>NUCLEOTIDE SEQUENCE</scope>
    <source>
        <strain evidence="13">WA0000067209</strain>
    </source>
</reference>
<dbReference type="PANTHER" id="PTHR12746:SF2">
    <property type="entry name" value="60S RIBOSOMAL EXPORT PROTEIN NMD3"/>
    <property type="match status" value="1"/>
</dbReference>
<feature type="domain" description="60S ribosomal export protein NMD3 OB-fold" evidence="11">
    <location>
        <begin position="317"/>
        <end position="402"/>
    </location>
</feature>
<dbReference type="Pfam" id="PF21192">
    <property type="entry name" value="OB_NMD3"/>
    <property type="match status" value="1"/>
</dbReference>
<evidence type="ECO:0000256" key="8">
    <source>
        <dbReference type="SAM" id="MobiDB-lite"/>
    </source>
</evidence>